<proteinExistence type="predicted"/>
<dbReference type="InterPro" id="IPR013693">
    <property type="entry name" value="SpoIID/LytB_N"/>
</dbReference>
<dbReference type="KEGG" id="cohn:KCTCHS21_19550"/>
<dbReference type="GO" id="GO:0030435">
    <property type="term" value="P:sporulation resulting in formation of a cellular spore"/>
    <property type="evidence" value="ECO:0007669"/>
    <property type="project" value="InterPro"/>
</dbReference>
<dbReference type="InterPro" id="IPR051922">
    <property type="entry name" value="Bact_Sporulation_Assoc"/>
</dbReference>
<name>A0A3T1D364_9BACL</name>
<evidence type="ECO:0000313" key="3">
    <source>
        <dbReference type="Proteomes" id="UP000289856"/>
    </source>
</evidence>
<dbReference type="EMBL" id="AP019400">
    <property type="protein sequence ID" value="BBI32556.1"/>
    <property type="molecule type" value="Genomic_DNA"/>
</dbReference>
<dbReference type="GO" id="GO:0042834">
    <property type="term" value="F:peptidoglycan binding"/>
    <property type="evidence" value="ECO:0007669"/>
    <property type="project" value="InterPro"/>
</dbReference>
<evidence type="ECO:0000313" key="2">
    <source>
        <dbReference type="EMBL" id="BBI32556.1"/>
    </source>
</evidence>
<dbReference type="InterPro" id="IPR036680">
    <property type="entry name" value="SPOR-like_sf"/>
</dbReference>
<protein>
    <recommendedName>
        <fullName evidence="1">SPOR domain-containing protein</fullName>
    </recommendedName>
</protein>
<dbReference type="Pfam" id="PF08486">
    <property type="entry name" value="SpoIID"/>
    <property type="match status" value="1"/>
</dbReference>
<dbReference type="GO" id="GO:0030288">
    <property type="term" value="C:outer membrane-bounded periplasmic space"/>
    <property type="evidence" value="ECO:0007669"/>
    <property type="project" value="TreeGrafter"/>
</dbReference>
<dbReference type="PROSITE" id="PS51724">
    <property type="entry name" value="SPOR"/>
    <property type="match status" value="1"/>
</dbReference>
<reference evidence="2 3" key="1">
    <citation type="submission" date="2019-01" db="EMBL/GenBank/DDBJ databases">
        <title>Complete genome sequence of Cohnella hallensis HS21 isolated from Korean fir (Abies koreana) rhizospheric soil.</title>
        <authorList>
            <person name="Jiang L."/>
            <person name="Kang S.W."/>
            <person name="Kim S."/>
            <person name="Jung J."/>
            <person name="Kim C.Y."/>
            <person name="Kim D.H."/>
            <person name="Kim S.W."/>
            <person name="Lee J."/>
        </authorList>
    </citation>
    <scope>NUCLEOTIDE SEQUENCE [LARGE SCALE GENOMIC DNA]</scope>
    <source>
        <strain evidence="2 3">HS21</strain>
    </source>
</reference>
<dbReference type="Proteomes" id="UP000289856">
    <property type="component" value="Chromosome"/>
</dbReference>
<feature type="domain" description="SPOR" evidence="1">
    <location>
        <begin position="132"/>
        <end position="211"/>
    </location>
</feature>
<dbReference type="OrthoDB" id="9794671at2"/>
<dbReference type="InterPro" id="IPR013486">
    <property type="entry name" value="SpoIID/LytB"/>
</dbReference>
<organism evidence="2 3">
    <name type="scientific">Cohnella abietis</name>
    <dbReference type="NCBI Taxonomy" id="2507935"/>
    <lineage>
        <taxon>Bacteria</taxon>
        <taxon>Bacillati</taxon>
        <taxon>Bacillota</taxon>
        <taxon>Bacilli</taxon>
        <taxon>Bacillales</taxon>
        <taxon>Paenibacillaceae</taxon>
        <taxon>Cohnella</taxon>
    </lineage>
</organism>
<dbReference type="InterPro" id="IPR007730">
    <property type="entry name" value="SPOR-like_dom"/>
</dbReference>
<dbReference type="AlphaFoldDB" id="A0A3T1D364"/>
<dbReference type="NCBIfam" id="TIGR02669">
    <property type="entry name" value="SpoIID_LytB"/>
    <property type="match status" value="1"/>
</dbReference>
<keyword evidence="3" id="KW-1185">Reference proteome</keyword>
<gene>
    <name evidence="2" type="ORF">KCTCHS21_19550</name>
</gene>
<dbReference type="PANTHER" id="PTHR30032:SF4">
    <property type="entry name" value="AMIDASE ENHANCER"/>
    <property type="match status" value="1"/>
</dbReference>
<dbReference type="PANTHER" id="PTHR30032">
    <property type="entry name" value="N-ACETYLMURAMOYL-L-ALANINE AMIDASE-RELATED"/>
    <property type="match status" value="1"/>
</dbReference>
<dbReference type="Gene3D" id="3.30.70.1070">
    <property type="entry name" value="Sporulation related repeat"/>
    <property type="match status" value="1"/>
</dbReference>
<sequence length="708" mass="74624">MILDAKRSYSRIIILVLLLTVVVSSSTRILVHAAVKVPDNIRVAFFINLGAGKYQSLTSFATLQSTTGLKLVWRDPQVSIPIGSVPAGQGVRFAMDGYRALVLETADFNAANTVLKKIQASSSAASVTQLWKSGKAVYQVTEGTYSSAAGAASAQTKWTNAGVAAGIQSLLSARVAGPWAVEAGPYASAADAAAAADKIGNSGLDAFVALKPREGSMGYYVRIGQEKDSTTLPALQQAATAAGGLNVRVPGATEPYVLVKNDLTYNGAVNKPISLYAIPSGAGAVLRADPEGTGGIQLIERSKRTYRGSMEMSVLNQSLAVVNEVNYEQYLYSVVGAEVGSKWPLEAQKAQAVAARTYAIFSGVGYQIANVVDTTLSQAYYGIAYENPNAIEGVNQTTGEVLTMDGKPINAIFSANAGGITADNNLEIWGGDNSFLATSVPSPDEGPQAGLLDWYYVALPSGQSGYIRSDLVTNSDQVHISGARYLKVNAEGAAIRSRPQIISSVEPVARVGNGTLIIELNKVPEYTDYSWVEASMKPNDLLVSLNKRAKTPIAGPLLTLEVSSRGPSGRVTEIKANGVAVNVGSGDNLRGALNGLKSTLFSIEETGRYSIMNGTGLLRELPKQSGAVQVMGSNGATRAISEGNLYIMDGNGQLRAATTSPGFIISGKGYGHGVGMSQWGAKGLADQGYDYQYILKYYYKNVLIEKDA</sequence>
<accession>A0A3T1D364</accession>
<dbReference type="RefSeq" id="WP_130607171.1">
    <property type="nucleotide sequence ID" value="NZ_AP019400.1"/>
</dbReference>
<evidence type="ECO:0000259" key="1">
    <source>
        <dbReference type="PROSITE" id="PS51724"/>
    </source>
</evidence>